<keyword evidence="6" id="KW-1185">Reference proteome</keyword>
<protein>
    <submittedName>
        <fullName evidence="5">Glycosyltransferase involved in cell wall bisynthesis</fullName>
    </submittedName>
</protein>
<dbReference type="SUPFAM" id="SSF81901">
    <property type="entry name" value="HCP-like"/>
    <property type="match status" value="1"/>
</dbReference>
<evidence type="ECO:0000313" key="6">
    <source>
        <dbReference type="Proteomes" id="UP000184088"/>
    </source>
</evidence>
<keyword evidence="2 3" id="KW-0802">TPR repeat</keyword>
<dbReference type="SMART" id="SM00028">
    <property type="entry name" value="TPR"/>
    <property type="match status" value="4"/>
</dbReference>
<evidence type="ECO:0000313" key="5">
    <source>
        <dbReference type="EMBL" id="SHE48025.1"/>
    </source>
</evidence>
<dbReference type="InterPro" id="IPR011990">
    <property type="entry name" value="TPR-like_helical_dom_sf"/>
</dbReference>
<dbReference type="SUPFAM" id="SSF53448">
    <property type="entry name" value="Nucleotide-diphospho-sugar transferases"/>
    <property type="match status" value="1"/>
</dbReference>
<dbReference type="CDD" id="cd02511">
    <property type="entry name" value="Beta4Glucosyltransferase"/>
    <property type="match status" value="1"/>
</dbReference>
<feature type="repeat" description="TPR" evidence="3">
    <location>
        <begin position="242"/>
        <end position="275"/>
    </location>
</feature>
<sequence length="596" mass="70452">MIESPLLSLCMIVKNEEKNLPRCLDSVKDIVDEMIIVDTGSTDSTVKVAESYGAKVFSIRWNDDFSEARNASLEKANGKWILLMDADDELDQEDKQKIRNLLTDDVEGYFFKTINYVGQNPGVEVALNMNFRLMRNRPEYRFIYPIHEQIAAVIQQIRPGAKLVSTDIKVYHYGYLDDEVVIKEKRKRNMRIIERVLQENPSDAFMRFNMGNEYFALSDYNKALYEYMLSLNNTHGKTGYLSKLYVRMTLCYNELKRYDEALSIIERGLSDYPDLTDLVFLKGYIHHVNKRYTIAERLFKECIEMGEAPFDIGFIMGVGSFRAHHALGELYLELEDYDEAYVHFEQAYKMNNSFKEPLFKMCEILMKTRGVSEAREKLEDMIDIQNPDGISLMINIFLRYKRYDICLEYLDPLLRNDKCNDEIYYLYGRCLFYLKQLDKAYDMWKMIDSKSHFYDMVIDDLMLRCVIKNEYEETIAECCRIKKAKKYEVFQRLNDLLNRKKPDILSDDIETSKEYSDIIFDILDKLLYLEEFEIFENALGLLNLIEDKTVLLRLGKLYYRYGFVQNAENEILRSMKLFNIYDQEALSILNHIIMEE</sequence>
<dbReference type="Gene3D" id="1.25.40.10">
    <property type="entry name" value="Tetratricopeptide repeat domain"/>
    <property type="match status" value="1"/>
</dbReference>
<dbReference type="PANTHER" id="PTHR43630">
    <property type="entry name" value="POLY-BETA-1,6-N-ACETYL-D-GLUCOSAMINE SYNTHASE"/>
    <property type="match status" value="1"/>
</dbReference>
<dbReference type="InterPro" id="IPR029044">
    <property type="entry name" value="Nucleotide-diphossugar_trans"/>
</dbReference>
<dbReference type="PANTHER" id="PTHR43630:SF2">
    <property type="entry name" value="GLYCOSYLTRANSFERASE"/>
    <property type="match status" value="1"/>
</dbReference>
<dbReference type="InterPro" id="IPR019734">
    <property type="entry name" value="TPR_rpt"/>
</dbReference>
<evidence type="ECO:0000256" key="2">
    <source>
        <dbReference type="ARBA" id="ARBA00022803"/>
    </source>
</evidence>
<dbReference type="PROSITE" id="PS50005">
    <property type="entry name" value="TPR"/>
    <property type="match status" value="2"/>
</dbReference>
<reference evidence="5 6" key="1">
    <citation type="submission" date="2016-11" db="EMBL/GenBank/DDBJ databases">
        <authorList>
            <person name="Jaros S."/>
            <person name="Januszkiewicz K."/>
            <person name="Wedrychowicz H."/>
        </authorList>
    </citation>
    <scope>NUCLEOTIDE SEQUENCE [LARGE SCALE GENOMIC DNA]</scope>
    <source>
        <strain evidence="5 6">DSM 17918</strain>
    </source>
</reference>
<evidence type="ECO:0000256" key="3">
    <source>
        <dbReference type="PROSITE-ProRule" id="PRU00339"/>
    </source>
</evidence>
<evidence type="ECO:0000256" key="1">
    <source>
        <dbReference type="ARBA" id="ARBA00022737"/>
    </source>
</evidence>
<feature type="repeat" description="TPR" evidence="3">
    <location>
        <begin position="321"/>
        <end position="354"/>
    </location>
</feature>
<name>A0A1M4TUE4_9THEO</name>
<dbReference type="GO" id="GO:0016740">
    <property type="term" value="F:transferase activity"/>
    <property type="evidence" value="ECO:0007669"/>
    <property type="project" value="UniProtKB-KW"/>
</dbReference>
<accession>A0A1M4TUE4</accession>
<dbReference type="Proteomes" id="UP000184088">
    <property type="component" value="Unassembled WGS sequence"/>
</dbReference>
<dbReference type="Gene3D" id="3.90.550.10">
    <property type="entry name" value="Spore Coat Polysaccharide Biosynthesis Protein SpsA, Chain A"/>
    <property type="match status" value="1"/>
</dbReference>
<keyword evidence="1" id="KW-0677">Repeat</keyword>
<dbReference type="AlphaFoldDB" id="A0A1M4TUE4"/>
<keyword evidence="5" id="KW-0808">Transferase</keyword>
<dbReference type="InterPro" id="IPR013105">
    <property type="entry name" value="TPR_2"/>
</dbReference>
<gene>
    <name evidence="5" type="ORF">SAMN02746089_00303</name>
</gene>
<feature type="domain" description="Glycosyltransferase 2-like" evidence="4">
    <location>
        <begin position="8"/>
        <end position="129"/>
    </location>
</feature>
<dbReference type="STRING" id="1121256.SAMN02746089_00303"/>
<organism evidence="5 6">
    <name type="scientific">Caldanaerobius fijiensis DSM 17918</name>
    <dbReference type="NCBI Taxonomy" id="1121256"/>
    <lineage>
        <taxon>Bacteria</taxon>
        <taxon>Bacillati</taxon>
        <taxon>Bacillota</taxon>
        <taxon>Clostridia</taxon>
        <taxon>Thermoanaerobacterales</taxon>
        <taxon>Thermoanaerobacteraceae</taxon>
        <taxon>Caldanaerobius</taxon>
    </lineage>
</organism>
<dbReference type="EMBL" id="FQVH01000002">
    <property type="protein sequence ID" value="SHE48025.1"/>
    <property type="molecule type" value="Genomic_DNA"/>
</dbReference>
<evidence type="ECO:0000259" key="4">
    <source>
        <dbReference type="Pfam" id="PF00535"/>
    </source>
</evidence>
<proteinExistence type="predicted"/>
<dbReference type="Pfam" id="PF00535">
    <property type="entry name" value="Glycos_transf_2"/>
    <property type="match status" value="1"/>
</dbReference>
<dbReference type="InterPro" id="IPR001173">
    <property type="entry name" value="Glyco_trans_2-like"/>
</dbReference>
<dbReference type="Pfam" id="PF07719">
    <property type="entry name" value="TPR_2"/>
    <property type="match status" value="1"/>
</dbReference>